<dbReference type="Pfam" id="PF03372">
    <property type="entry name" value="Exo_endo_phos"/>
    <property type="match status" value="1"/>
</dbReference>
<gene>
    <name evidence="2" type="ORF">PVAP13_8KG368304</name>
</gene>
<dbReference type="Gene3D" id="3.60.10.10">
    <property type="entry name" value="Endonuclease/exonuclease/phosphatase"/>
    <property type="match status" value="1"/>
</dbReference>
<dbReference type="EMBL" id="CM029051">
    <property type="protein sequence ID" value="KAG2563253.1"/>
    <property type="molecule type" value="Genomic_DNA"/>
</dbReference>
<comment type="caution">
    <text evidence="2">The sequence shown here is derived from an EMBL/GenBank/DDBJ whole genome shotgun (WGS) entry which is preliminary data.</text>
</comment>
<sequence>IFWNSRGLRDLAKFRFLSDLTKEQNLDFITLLETRRENFTDAELNNICGGKQFLWSWIEPKGQSGGILLGINSSIFDIGYISQGYYHIKFRMRNKADGFQWNLIAVYGAAQPEHKQSFLSELVQCCQSESLPVAIGGDFNIVRGPQDKNNDRYDDRWPFLFNA</sequence>
<keyword evidence="3" id="KW-1185">Reference proteome</keyword>
<evidence type="ECO:0000313" key="3">
    <source>
        <dbReference type="Proteomes" id="UP000823388"/>
    </source>
</evidence>
<dbReference type="GO" id="GO:0003824">
    <property type="term" value="F:catalytic activity"/>
    <property type="evidence" value="ECO:0007669"/>
    <property type="project" value="InterPro"/>
</dbReference>
<reference evidence="2" key="1">
    <citation type="submission" date="2020-05" db="EMBL/GenBank/DDBJ databases">
        <title>WGS assembly of Panicum virgatum.</title>
        <authorList>
            <person name="Lovell J.T."/>
            <person name="Jenkins J."/>
            <person name="Shu S."/>
            <person name="Juenger T.E."/>
            <person name="Schmutz J."/>
        </authorList>
    </citation>
    <scope>NUCLEOTIDE SEQUENCE</scope>
    <source>
        <strain evidence="2">AP13</strain>
    </source>
</reference>
<evidence type="ECO:0000313" key="2">
    <source>
        <dbReference type="EMBL" id="KAG2563253.1"/>
    </source>
</evidence>
<dbReference type="InterPro" id="IPR005135">
    <property type="entry name" value="Endo/exonuclease/phosphatase"/>
</dbReference>
<organism evidence="2 3">
    <name type="scientific">Panicum virgatum</name>
    <name type="common">Blackwell switchgrass</name>
    <dbReference type="NCBI Taxonomy" id="38727"/>
    <lineage>
        <taxon>Eukaryota</taxon>
        <taxon>Viridiplantae</taxon>
        <taxon>Streptophyta</taxon>
        <taxon>Embryophyta</taxon>
        <taxon>Tracheophyta</taxon>
        <taxon>Spermatophyta</taxon>
        <taxon>Magnoliopsida</taxon>
        <taxon>Liliopsida</taxon>
        <taxon>Poales</taxon>
        <taxon>Poaceae</taxon>
        <taxon>PACMAD clade</taxon>
        <taxon>Panicoideae</taxon>
        <taxon>Panicodae</taxon>
        <taxon>Paniceae</taxon>
        <taxon>Panicinae</taxon>
        <taxon>Panicum</taxon>
        <taxon>Panicum sect. Hiantes</taxon>
    </lineage>
</organism>
<feature type="domain" description="Endonuclease/exonuclease/phosphatase" evidence="1">
    <location>
        <begin position="3"/>
        <end position="152"/>
    </location>
</feature>
<evidence type="ECO:0000259" key="1">
    <source>
        <dbReference type="Pfam" id="PF03372"/>
    </source>
</evidence>
<dbReference type="SUPFAM" id="SSF56219">
    <property type="entry name" value="DNase I-like"/>
    <property type="match status" value="1"/>
</dbReference>
<name>A0A8T0PMS7_PANVG</name>
<accession>A0A8T0PMS7</accession>
<proteinExistence type="predicted"/>
<protein>
    <recommendedName>
        <fullName evidence="1">Endonuclease/exonuclease/phosphatase domain-containing protein</fullName>
    </recommendedName>
</protein>
<dbReference type="InterPro" id="IPR036691">
    <property type="entry name" value="Endo/exonu/phosph_ase_sf"/>
</dbReference>
<dbReference type="Proteomes" id="UP000823388">
    <property type="component" value="Chromosome 8K"/>
</dbReference>
<dbReference type="AlphaFoldDB" id="A0A8T0PMS7"/>
<feature type="non-terminal residue" evidence="2">
    <location>
        <position position="1"/>
    </location>
</feature>